<reference evidence="3 4" key="1">
    <citation type="journal article" date="2015" name="Biotechnol. Biofuels">
        <title>Enhanced degradation of softwood versus hardwood by the white-rot fungus Pycnoporus coccineus.</title>
        <authorList>
            <person name="Couturier M."/>
            <person name="Navarro D."/>
            <person name="Chevret D."/>
            <person name="Henrissat B."/>
            <person name="Piumi F."/>
            <person name="Ruiz-Duenas F.J."/>
            <person name="Martinez A.T."/>
            <person name="Grigoriev I.V."/>
            <person name="Riley R."/>
            <person name="Lipzen A."/>
            <person name="Berrin J.G."/>
            <person name="Master E.R."/>
            <person name="Rosso M.N."/>
        </authorList>
    </citation>
    <scope>NUCLEOTIDE SEQUENCE [LARGE SCALE GENOMIC DNA]</scope>
    <source>
        <strain evidence="3 4">BRFM310</strain>
    </source>
</reference>
<keyword evidence="2 3" id="KW-0808">Transferase</keyword>
<name>A0A1Y2IJ60_TRAC3</name>
<keyword evidence="4" id="KW-1185">Reference proteome</keyword>
<dbReference type="GO" id="GO:0035251">
    <property type="term" value="F:UDP-glucosyltransferase activity"/>
    <property type="evidence" value="ECO:0007669"/>
    <property type="project" value="TreeGrafter"/>
</dbReference>
<dbReference type="EMBL" id="KZ084117">
    <property type="protein sequence ID" value="OSD00573.1"/>
    <property type="molecule type" value="Genomic_DNA"/>
</dbReference>
<dbReference type="OrthoDB" id="5835829at2759"/>
<protein>
    <submittedName>
        <fullName evidence="3">Glycosyltransferase family 1 protein</fullName>
    </submittedName>
</protein>
<organism evidence="3 4">
    <name type="scientific">Trametes coccinea (strain BRFM310)</name>
    <name type="common">Pycnoporus coccineus</name>
    <dbReference type="NCBI Taxonomy" id="1353009"/>
    <lineage>
        <taxon>Eukaryota</taxon>
        <taxon>Fungi</taxon>
        <taxon>Dikarya</taxon>
        <taxon>Basidiomycota</taxon>
        <taxon>Agaricomycotina</taxon>
        <taxon>Agaricomycetes</taxon>
        <taxon>Polyporales</taxon>
        <taxon>Polyporaceae</taxon>
        <taxon>Trametes</taxon>
    </lineage>
</organism>
<dbReference type="Pfam" id="PF00201">
    <property type="entry name" value="UDPGT"/>
    <property type="match status" value="1"/>
</dbReference>
<dbReference type="Gene3D" id="3.40.50.2000">
    <property type="entry name" value="Glycogen Phosphorylase B"/>
    <property type="match status" value="2"/>
</dbReference>
<dbReference type="SUPFAM" id="SSF53756">
    <property type="entry name" value="UDP-Glycosyltransferase/glycogen phosphorylase"/>
    <property type="match status" value="1"/>
</dbReference>
<dbReference type="CDD" id="cd03784">
    <property type="entry name" value="GT1_Gtf-like"/>
    <property type="match status" value="1"/>
</dbReference>
<dbReference type="AlphaFoldDB" id="A0A1Y2IJ60"/>
<proteinExistence type="inferred from homology"/>
<evidence type="ECO:0000256" key="1">
    <source>
        <dbReference type="ARBA" id="ARBA00009995"/>
    </source>
</evidence>
<evidence type="ECO:0000313" key="4">
    <source>
        <dbReference type="Proteomes" id="UP000193067"/>
    </source>
</evidence>
<accession>A0A1Y2IJ60</accession>
<gene>
    <name evidence="3" type="ORF">PYCCODRAFT_1453199</name>
</gene>
<sequence>MSPSIQPSEHILVVPLQLWGHIHPLCILAARMIRMRPTLTLTICVAFKSYARAKTELIQAFESDQVEDLSRIRLISMNEGEDALEPAPVVRHFLEIWNSLRNGQAVPVESLDGRDGIVLDVRSTPLNAVLIDKERESSPEQLHLNLFTWLPVASNCIPPHFRKDRLPIAQAMVEHEHISFMDAAYSCACMPPMYDYELSPQVHPTTRLKHSPYLSRMFQQTDGVLTIDAADYHPEATQAMREWLAETGRKMYYAGPLVPDSVTIASPNQQEAEGSHQLEVLDFLNEQLRKSGERSVIYVSFGSLFWPTDPSKLIATLEVLMELNMPFIITQSSPYAGLSSDFVDFVQSLKEWDNAFVAKWVPQQVLLKHPAIGWCLTHGGLNTIMECIAAGVPMIVWPVVIDQVTNAIHISENLKIAYELLEVRNGWGLRQIYRTRYTPIGTTAAVRDEVRDVLTRAFGADGEAKRERLALLRSKLSSAWRESGNDKQKGGAGTARREVEAFLHDSCGRGQLAA</sequence>
<dbReference type="Proteomes" id="UP000193067">
    <property type="component" value="Unassembled WGS sequence"/>
</dbReference>
<comment type="similarity">
    <text evidence="1">Belongs to the UDP-glycosyltransferase family.</text>
</comment>
<evidence type="ECO:0000313" key="3">
    <source>
        <dbReference type="EMBL" id="OSD00573.1"/>
    </source>
</evidence>
<dbReference type="PANTHER" id="PTHR48047">
    <property type="entry name" value="GLYCOSYLTRANSFERASE"/>
    <property type="match status" value="1"/>
</dbReference>
<evidence type="ECO:0000256" key="2">
    <source>
        <dbReference type="ARBA" id="ARBA00022679"/>
    </source>
</evidence>
<dbReference type="InterPro" id="IPR002213">
    <property type="entry name" value="UDP_glucos_trans"/>
</dbReference>